<dbReference type="Proteomes" id="UP000694523">
    <property type="component" value="Unplaced"/>
</dbReference>
<dbReference type="InterPro" id="IPR003598">
    <property type="entry name" value="Ig_sub2"/>
</dbReference>
<dbReference type="SMART" id="SM00407">
    <property type="entry name" value="IGc1"/>
    <property type="match status" value="1"/>
</dbReference>
<feature type="compositionally biased region" description="Polar residues" evidence="7">
    <location>
        <begin position="223"/>
        <end position="235"/>
    </location>
</feature>
<evidence type="ECO:0000256" key="1">
    <source>
        <dbReference type="ARBA" id="ARBA00004370"/>
    </source>
</evidence>
<evidence type="ECO:0000313" key="10">
    <source>
        <dbReference type="Ensembl" id="ENSNMLP00000033452.1"/>
    </source>
</evidence>
<dbReference type="SMART" id="SM00409">
    <property type="entry name" value="IG"/>
    <property type="match status" value="1"/>
</dbReference>
<accession>A0A8C6UIK5</accession>
<keyword evidence="5" id="KW-0675">Receptor</keyword>
<evidence type="ECO:0000256" key="8">
    <source>
        <dbReference type="SAM" id="SignalP"/>
    </source>
</evidence>
<dbReference type="PANTHER" id="PTHR19256">
    <property type="entry name" value="T-CELL RECEPTOR GAMMA CHAIN"/>
    <property type="match status" value="1"/>
</dbReference>
<reference evidence="10" key="2">
    <citation type="submission" date="2025-09" db="UniProtKB">
        <authorList>
            <consortium name="Ensembl"/>
        </authorList>
    </citation>
    <scope>IDENTIFICATION</scope>
</reference>
<evidence type="ECO:0000259" key="9">
    <source>
        <dbReference type="PROSITE" id="PS50835"/>
    </source>
</evidence>
<dbReference type="InterPro" id="IPR013106">
    <property type="entry name" value="Ig_V-set"/>
</dbReference>
<evidence type="ECO:0000256" key="5">
    <source>
        <dbReference type="ARBA" id="ARBA00023170"/>
    </source>
</evidence>
<dbReference type="InterPro" id="IPR051117">
    <property type="entry name" value="TRG_var/const_region"/>
</dbReference>
<dbReference type="InterPro" id="IPR003599">
    <property type="entry name" value="Ig_sub"/>
</dbReference>
<dbReference type="SUPFAM" id="SSF48726">
    <property type="entry name" value="Immunoglobulin"/>
    <property type="match status" value="2"/>
</dbReference>
<keyword evidence="2" id="KW-0812">Transmembrane</keyword>
<keyword evidence="6" id="KW-0393">Immunoglobulin domain</keyword>
<proteinExistence type="predicted"/>
<feature type="domain" description="Ig-like" evidence="9">
    <location>
        <begin position="16"/>
        <end position="124"/>
    </location>
</feature>
<feature type="chain" id="PRO_5034483417" description="Ig-like domain-containing protein" evidence="8">
    <location>
        <begin position="18"/>
        <end position="243"/>
    </location>
</feature>
<dbReference type="Ensembl" id="ENSNMLT00000037267.1">
    <property type="protein sequence ID" value="ENSNMLP00000033452.1"/>
    <property type="gene ID" value="ENSNMLG00000020877.1"/>
</dbReference>
<keyword evidence="4" id="KW-0472">Membrane</keyword>
<evidence type="ECO:0000256" key="6">
    <source>
        <dbReference type="ARBA" id="ARBA00023319"/>
    </source>
</evidence>
<feature type="signal peptide" evidence="8">
    <location>
        <begin position="1"/>
        <end position="17"/>
    </location>
</feature>
<dbReference type="AlphaFoldDB" id="A0A8C6UIK5"/>
<dbReference type="GO" id="GO:0016020">
    <property type="term" value="C:membrane"/>
    <property type="evidence" value="ECO:0007669"/>
    <property type="project" value="UniProtKB-SubCell"/>
</dbReference>
<evidence type="ECO:0000256" key="7">
    <source>
        <dbReference type="SAM" id="MobiDB-lite"/>
    </source>
</evidence>
<dbReference type="Gene3D" id="2.60.40.10">
    <property type="entry name" value="Immunoglobulins"/>
    <property type="match status" value="2"/>
</dbReference>
<dbReference type="SMART" id="SM00406">
    <property type="entry name" value="IGv"/>
    <property type="match status" value="1"/>
</dbReference>
<feature type="region of interest" description="Disordered" evidence="7">
    <location>
        <begin position="223"/>
        <end position="243"/>
    </location>
</feature>
<keyword evidence="3" id="KW-1133">Transmembrane helix</keyword>
<name>A0A8C6UIK5_9GOBI</name>
<evidence type="ECO:0000256" key="3">
    <source>
        <dbReference type="ARBA" id="ARBA00022989"/>
    </source>
</evidence>
<dbReference type="InterPro" id="IPR003597">
    <property type="entry name" value="Ig_C1-set"/>
</dbReference>
<dbReference type="InterPro" id="IPR036179">
    <property type="entry name" value="Ig-like_dom_sf"/>
</dbReference>
<protein>
    <recommendedName>
        <fullName evidence="9">Ig-like domain-containing protein</fullName>
    </recommendedName>
</protein>
<organism evidence="10 11">
    <name type="scientific">Neogobius melanostomus</name>
    <name type="common">round goby</name>
    <dbReference type="NCBI Taxonomy" id="47308"/>
    <lineage>
        <taxon>Eukaryota</taxon>
        <taxon>Metazoa</taxon>
        <taxon>Chordata</taxon>
        <taxon>Craniata</taxon>
        <taxon>Vertebrata</taxon>
        <taxon>Euteleostomi</taxon>
        <taxon>Actinopterygii</taxon>
        <taxon>Neopterygii</taxon>
        <taxon>Teleostei</taxon>
        <taxon>Neoteleostei</taxon>
        <taxon>Acanthomorphata</taxon>
        <taxon>Gobiaria</taxon>
        <taxon>Gobiiformes</taxon>
        <taxon>Gobioidei</taxon>
        <taxon>Gobiidae</taxon>
        <taxon>Benthophilinae</taxon>
        <taxon>Neogobiini</taxon>
        <taxon>Neogobius</taxon>
    </lineage>
</organism>
<keyword evidence="11" id="KW-1185">Reference proteome</keyword>
<dbReference type="InterPro" id="IPR007110">
    <property type="entry name" value="Ig-like_dom"/>
</dbReference>
<comment type="subcellular location">
    <subcellularLocation>
        <location evidence="1">Membrane</location>
    </subcellularLocation>
</comment>
<dbReference type="Pfam" id="PF07686">
    <property type="entry name" value="V-set"/>
    <property type="match status" value="1"/>
</dbReference>
<dbReference type="SMART" id="SM00408">
    <property type="entry name" value="IGc2"/>
    <property type="match status" value="2"/>
</dbReference>
<dbReference type="PANTHER" id="PTHR19256:SF65">
    <property type="entry name" value="T CELL RECEPTOR GAMMA CONSTANT 1-RELATED"/>
    <property type="match status" value="1"/>
</dbReference>
<reference evidence="10" key="1">
    <citation type="submission" date="2025-08" db="UniProtKB">
        <authorList>
            <consortium name="Ensembl"/>
        </authorList>
    </citation>
    <scope>IDENTIFICATION</scope>
</reference>
<dbReference type="PROSITE" id="PS50835">
    <property type="entry name" value="IG_LIKE"/>
    <property type="match status" value="2"/>
</dbReference>
<evidence type="ECO:0000313" key="11">
    <source>
        <dbReference type="Proteomes" id="UP000694523"/>
    </source>
</evidence>
<dbReference type="InterPro" id="IPR013783">
    <property type="entry name" value="Ig-like_fold"/>
</dbReference>
<dbReference type="CDD" id="cd00099">
    <property type="entry name" value="IgV"/>
    <property type="match status" value="1"/>
</dbReference>
<evidence type="ECO:0000256" key="2">
    <source>
        <dbReference type="ARBA" id="ARBA00022692"/>
    </source>
</evidence>
<dbReference type="Pfam" id="PF07654">
    <property type="entry name" value="C1-set"/>
    <property type="match status" value="1"/>
</dbReference>
<evidence type="ECO:0000256" key="4">
    <source>
        <dbReference type="ARBA" id="ARBA00023136"/>
    </source>
</evidence>
<feature type="domain" description="Ig-like" evidence="9">
    <location>
        <begin position="141"/>
        <end position="236"/>
    </location>
</feature>
<sequence length="243" mass="25851">MLWSLCTLGCALTCVSAVTLLTQEPPDVTVKRGQNVSMDCNLGHVEDSAARWYKQAPGGVPQFLLFFYHADRATNYGSGVSSSKFTCTHQSKKDYRLTINNVDQGDSGVYYCKTWDSSVSDTVVFGPGSQLSVTDDSAPPPVVTVFPPSPAQLQSPTVSLLCVSSQAGPSAQVSWLADGSPVSSGVRSSAAVLGPERTFHMSSTLSIPTSHWSSGQRRYTCRVSQGSHSQANRTIGTGVCDSD</sequence>
<keyword evidence="8" id="KW-0732">Signal</keyword>